<gene>
    <name evidence="1" type="ORF">NMK_2195</name>
</gene>
<dbReference type="Proteomes" id="UP000245081">
    <property type="component" value="Unassembled WGS sequence"/>
</dbReference>
<evidence type="ECO:0000313" key="1">
    <source>
        <dbReference type="EMBL" id="GBG14596.1"/>
    </source>
</evidence>
<dbReference type="RefSeq" id="WP_109015788.1">
    <property type="nucleotide sequence ID" value="NZ_BDOQ01000008.1"/>
</dbReference>
<protein>
    <submittedName>
        <fullName evidence="1">Uncharacterized protein</fullName>
    </submittedName>
</protein>
<sequence length="157" mass="17745">MATAKEKVVPKVGDIWHRVENTSYGSIDEWGTVTSVTTKLSKYKLVVVKVTPKGVWLVYYWAGESLESVLNETAKGSVVMLRERRFVRLDAVRRYAYPTEKEAMEGFVARKRRQVKILQSQLRTASEALAAGEFELKTRFAPEVPEPAPKEVAELAL</sequence>
<dbReference type="EMBL" id="BDOQ01000008">
    <property type="protein sequence ID" value="GBG14596.1"/>
    <property type="molecule type" value="Genomic_DNA"/>
</dbReference>
<name>A0A2R5F8P4_9PROT</name>
<evidence type="ECO:0000313" key="2">
    <source>
        <dbReference type="Proteomes" id="UP000245081"/>
    </source>
</evidence>
<comment type="caution">
    <text evidence="1">The sequence shown here is derived from an EMBL/GenBank/DDBJ whole genome shotgun (WGS) entry which is preliminary data.</text>
</comment>
<dbReference type="AlphaFoldDB" id="A0A2R5F8P4"/>
<accession>A0A2R5F8P4</accession>
<reference evidence="1 2" key="1">
    <citation type="journal article" date="2018" name="Environ. Microbiol.">
        <title>Isolation and genomic characterization of Novimethylophilus kurashikiensis gen. nov. sp. nov., a new lanthanide-dependent methylotrophic species of Methylophilaceae.</title>
        <authorList>
            <person name="Lv H."/>
            <person name="Sahin N."/>
            <person name="Tani A."/>
        </authorList>
    </citation>
    <scope>NUCLEOTIDE SEQUENCE [LARGE SCALE GENOMIC DNA]</scope>
    <source>
        <strain evidence="1 2">La2-4</strain>
    </source>
</reference>
<keyword evidence="2" id="KW-1185">Reference proteome</keyword>
<organism evidence="1 2">
    <name type="scientific">Novimethylophilus kurashikiensis</name>
    <dbReference type="NCBI Taxonomy" id="1825523"/>
    <lineage>
        <taxon>Bacteria</taxon>
        <taxon>Pseudomonadati</taxon>
        <taxon>Pseudomonadota</taxon>
        <taxon>Betaproteobacteria</taxon>
        <taxon>Nitrosomonadales</taxon>
        <taxon>Methylophilaceae</taxon>
        <taxon>Novimethylophilus</taxon>
    </lineage>
</organism>
<proteinExistence type="predicted"/>